<dbReference type="EC" id="7.1.3.1" evidence="2"/>
<evidence type="ECO:0000256" key="8">
    <source>
        <dbReference type="ARBA" id="ARBA00023065"/>
    </source>
</evidence>
<keyword evidence="7 10" id="KW-1133">Transmembrane helix</keyword>
<evidence type="ECO:0000313" key="11">
    <source>
        <dbReference type="EMBL" id="GJU10649.1"/>
    </source>
</evidence>
<keyword evidence="9 10" id="KW-0472">Membrane</keyword>
<comment type="caution">
    <text evidence="11">The sequence shown here is derived from an EMBL/GenBank/DDBJ whole genome shotgun (WGS) entry which is preliminary data.</text>
</comment>
<proteinExistence type="predicted"/>
<evidence type="ECO:0000256" key="5">
    <source>
        <dbReference type="ARBA" id="ARBA00022842"/>
    </source>
</evidence>
<evidence type="ECO:0000256" key="2">
    <source>
        <dbReference type="ARBA" id="ARBA00013242"/>
    </source>
</evidence>
<keyword evidence="8" id="KW-0406">Ion transport</keyword>
<dbReference type="Pfam" id="PF03030">
    <property type="entry name" value="H_PPase"/>
    <property type="match status" value="1"/>
</dbReference>
<reference evidence="11" key="1">
    <citation type="journal article" date="2022" name="Int. J. Mol. Sci.">
        <title>Draft Genome of Tanacetum Coccineum: Genomic Comparison of Closely Related Tanacetum-Family Plants.</title>
        <authorList>
            <person name="Yamashiro T."/>
            <person name="Shiraishi A."/>
            <person name="Nakayama K."/>
            <person name="Satake H."/>
        </authorList>
    </citation>
    <scope>NUCLEOTIDE SEQUENCE</scope>
</reference>
<keyword evidence="4 10" id="KW-0812">Transmembrane</keyword>
<evidence type="ECO:0000256" key="1">
    <source>
        <dbReference type="ARBA" id="ARBA00004127"/>
    </source>
</evidence>
<reference evidence="11" key="2">
    <citation type="submission" date="2022-01" db="EMBL/GenBank/DDBJ databases">
        <authorList>
            <person name="Yamashiro T."/>
            <person name="Shiraishi A."/>
            <person name="Satake H."/>
            <person name="Nakayama K."/>
        </authorList>
    </citation>
    <scope>NUCLEOTIDE SEQUENCE</scope>
</reference>
<dbReference type="EMBL" id="BQNB010021847">
    <property type="protein sequence ID" value="GJU10649.1"/>
    <property type="molecule type" value="Genomic_DNA"/>
</dbReference>
<comment type="subcellular location">
    <subcellularLocation>
        <location evidence="1">Endomembrane system</location>
        <topology evidence="1">Multi-pass membrane protein</topology>
    </subcellularLocation>
</comment>
<evidence type="ECO:0000256" key="4">
    <source>
        <dbReference type="ARBA" id="ARBA00022692"/>
    </source>
</evidence>
<accession>A0ABQ5JHN2</accession>
<gene>
    <name evidence="11" type="ORF">Tco_1133045</name>
</gene>
<evidence type="ECO:0000256" key="3">
    <source>
        <dbReference type="ARBA" id="ARBA00022448"/>
    </source>
</evidence>
<dbReference type="Proteomes" id="UP001151760">
    <property type="component" value="Unassembled WGS sequence"/>
</dbReference>
<keyword evidence="5" id="KW-0460">Magnesium</keyword>
<protein>
    <recommendedName>
        <fullName evidence="2">H(+)-exporting diphosphatase</fullName>
        <ecNumber evidence="2">7.1.3.1</ecNumber>
    </recommendedName>
</protein>
<name>A0ABQ5JHN2_9ASTR</name>
<evidence type="ECO:0000256" key="10">
    <source>
        <dbReference type="SAM" id="Phobius"/>
    </source>
</evidence>
<organism evidence="11 12">
    <name type="scientific">Tanacetum coccineum</name>
    <dbReference type="NCBI Taxonomy" id="301880"/>
    <lineage>
        <taxon>Eukaryota</taxon>
        <taxon>Viridiplantae</taxon>
        <taxon>Streptophyta</taxon>
        <taxon>Embryophyta</taxon>
        <taxon>Tracheophyta</taxon>
        <taxon>Spermatophyta</taxon>
        <taxon>Magnoliopsida</taxon>
        <taxon>eudicotyledons</taxon>
        <taxon>Gunneridae</taxon>
        <taxon>Pentapetalae</taxon>
        <taxon>asterids</taxon>
        <taxon>campanulids</taxon>
        <taxon>Asterales</taxon>
        <taxon>Asteraceae</taxon>
        <taxon>Asteroideae</taxon>
        <taxon>Anthemideae</taxon>
        <taxon>Anthemidinae</taxon>
        <taxon>Tanacetum</taxon>
    </lineage>
</organism>
<keyword evidence="3" id="KW-0813">Transport</keyword>
<feature type="transmembrane region" description="Helical" evidence="10">
    <location>
        <begin position="20"/>
        <end position="39"/>
    </location>
</feature>
<evidence type="ECO:0000256" key="6">
    <source>
        <dbReference type="ARBA" id="ARBA00022967"/>
    </source>
</evidence>
<evidence type="ECO:0000256" key="7">
    <source>
        <dbReference type="ARBA" id="ARBA00022989"/>
    </source>
</evidence>
<evidence type="ECO:0000313" key="12">
    <source>
        <dbReference type="Proteomes" id="UP001151760"/>
    </source>
</evidence>
<sequence length="106" mass="11604">MQMQEQQLKQERVLAKTFIFAFRSGAVMGFLLAANGLLVQCITINLFQIVGGGIYTKTVDVGADLDGKVERDIPEDNPRNPADTQTNYANWLGNIRLAIGCTSVLS</sequence>
<evidence type="ECO:0000256" key="9">
    <source>
        <dbReference type="ARBA" id="ARBA00023136"/>
    </source>
</evidence>
<keyword evidence="12" id="KW-1185">Reference proteome</keyword>
<keyword evidence="6" id="KW-1278">Translocase</keyword>
<dbReference type="PANTHER" id="PTHR31998">
    <property type="entry name" value="K(+)-INSENSITIVE PYROPHOSPHATE-ENERGIZED PROTON PUMP"/>
    <property type="match status" value="1"/>
</dbReference>
<dbReference type="InterPro" id="IPR004131">
    <property type="entry name" value="PPase-energised_H-pump"/>
</dbReference>